<dbReference type="SUPFAM" id="SSF50494">
    <property type="entry name" value="Trypsin-like serine proteases"/>
    <property type="match status" value="1"/>
</dbReference>
<protein>
    <submittedName>
        <fullName evidence="7">Serine proteinase stubble</fullName>
    </submittedName>
</protein>
<feature type="domain" description="CUB" evidence="5">
    <location>
        <begin position="80"/>
        <end position="195"/>
    </location>
</feature>
<dbReference type="GO" id="GO:0006508">
    <property type="term" value="P:proteolysis"/>
    <property type="evidence" value="ECO:0007669"/>
    <property type="project" value="InterPro"/>
</dbReference>
<dbReference type="InterPro" id="IPR009003">
    <property type="entry name" value="Peptidase_S1_PA"/>
</dbReference>
<evidence type="ECO:0000259" key="6">
    <source>
        <dbReference type="PROSITE" id="PS50240"/>
    </source>
</evidence>
<dbReference type="SMART" id="SM00020">
    <property type="entry name" value="Tryp_SPc"/>
    <property type="match status" value="1"/>
</dbReference>
<feature type="signal peptide" evidence="4">
    <location>
        <begin position="1"/>
        <end position="21"/>
    </location>
</feature>
<dbReference type="InterPro" id="IPR043504">
    <property type="entry name" value="Peptidase_S1_PA_chymotrypsin"/>
</dbReference>
<dbReference type="FunFam" id="2.40.10.10:FF:000068">
    <property type="entry name" value="transmembrane protease serine 2"/>
    <property type="match status" value="1"/>
</dbReference>
<comment type="caution">
    <text evidence="3">Lacks conserved residue(s) required for the propagation of feature annotation.</text>
</comment>
<proteinExistence type="inferred from homology"/>
<keyword evidence="1" id="KW-1015">Disulfide bond</keyword>
<evidence type="ECO:0000256" key="2">
    <source>
        <dbReference type="ARBA" id="ARBA00024195"/>
    </source>
</evidence>
<dbReference type="Gene3D" id="2.40.10.10">
    <property type="entry name" value="Trypsin-like serine proteases"/>
    <property type="match status" value="1"/>
</dbReference>
<dbReference type="InterPro" id="IPR051487">
    <property type="entry name" value="Ser/Thr_Proteases_Immune/Dev"/>
</dbReference>
<sequence>MSRSPCSRLSLICLFVRIISYLGNPSASSTSTPPIFPPLNTNGGLYYNAAKSEGYTSHHRIASNKSAFSSDLPGGARQNCWEIRPLSVWDYGTITSPDYPGGHSPSLFCQWLLLAPGGTIIHATIFDIYIQTWEDNRVDSLSISRDGNLISVENYSGNQNDKTPFTIQSIGTRLGIRLKLANLLISGFKLSYVVKPVDPSEGDFESNDDGICGRSTYPGLTPSLPKTAGNGQVSKATVNGNSSRIFGNNPADRYSLPWMVSIRIDNKFSCGGFIIDDSHVMTAASCTFRAEKITKLLIGAHDISALHEELPRIVVNVRKEDIFAHPKYYEDLLIINHDIAIIRLPDKLTFADNIRPVCLPNRKYLAETFEGAVSYGDQGSENLGADHGMPSSVLQKTNLTMLGNPACKEFLYINGNNICAGTTRTQSACDGDNGGPMMIREGDDLLRYTAVGIFSYGGSICEGGYNLVFTRITAFMDYISKITGRKL</sequence>
<dbReference type="STRING" id="158441.A0A226DL44"/>
<dbReference type="Proteomes" id="UP000198287">
    <property type="component" value="Unassembled WGS sequence"/>
</dbReference>
<keyword evidence="4" id="KW-0732">Signal</keyword>
<dbReference type="Gene3D" id="2.60.120.290">
    <property type="entry name" value="Spermadhesin, CUB domain"/>
    <property type="match status" value="1"/>
</dbReference>
<gene>
    <name evidence="7" type="ORF">Fcan01_19328</name>
</gene>
<evidence type="ECO:0000256" key="3">
    <source>
        <dbReference type="PROSITE-ProRule" id="PRU00059"/>
    </source>
</evidence>
<name>A0A226DL44_FOLCA</name>
<dbReference type="PROSITE" id="PS01180">
    <property type="entry name" value="CUB"/>
    <property type="match status" value="1"/>
</dbReference>
<dbReference type="OrthoDB" id="5565075at2759"/>
<evidence type="ECO:0000259" key="5">
    <source>
        <dbReference type="PROSITE" id="PS01180"/>
    </source>
</evidence>
<dbReference type="Pfam" id="PF00431">
    <property type="entry name" value="CUB"/>
    <property type="match status" value="1"/>
</dbReference>
<dbReference type="PROSITE" id="PS50240">
    <property type="entry name" value="TRYPSIN_DOM"/>
    <property type="match status" value="1"/>
</dbReference>
<comment type="similarity">
    <text evidence="2">Belongs to the peptidase S1 family. CLIP subfamily.</text>
</comment>
<organism evidence="7 8">
    <name type="scientific">Folsomia candida</name>
    <name type="common">Springtail</name>
    <dbReference type="NCBI Taxonomy" id="158441"/>
    <lineage>
        <taxon>Eukaryota</taxon>
        <taxon>Metazoa</taxon>
        <taxon>Ecdysozoa</taxon>
        <taxon>Arthropoda</taxon>
        <taxon>Hexapoda</taxon>
        <taxon>Collembola</taxon>
        <taxon>Entomobryomorpha</taxon>
        <taxon>Isotomoidea</taxon>
        <taxon>Isotomidae</taxon>
        <taxon>Proisotominae</taxon>
        <taxon>Folsomia</taxon>
    </lineage>
</organism>
<dbReference type="Pfam" id="PF00089">
    <property type="entry name" value="Trypsin"/>
    <property type="match status" value="1"/>
</dbReference>
<dbReference type="GO" id="GO:0004252">
    <property type="term" value="F:serine-type endopeptidase activity"/>
    <property type="evidence" value="ECO:0007669"/>
    <property type="project" value="InterPro"/>
</dbReference>
<dbReference type="AlphaFoldDB" id="A0A226DL44"/>
<dbReference type="InterPro" id="IPR035914">
    <property type="entry name" value="Sperma_CUB_dom_sf"/>
</dbReference>
<feature type="chain" id="PRO_5012985573" evidence="4">
    <location>
        <begin position="22"/>
        <end position="487"/>
    </location>
</feature>
<dbReference type="InterPro" id="IPR001314">
    <property type="entry name" value="Peptidase_S1A"/>
</dbReference>
<dbReference type="CDD" id="cd00190">
    <property type="entry name" value="Tryp_SPc"/>
    <property type="match status" value="1"/>
</dbReference>
<evidence type="ECO:0000313" key="7">
    <source>
        <dbReference type="EMBL" id="OXA46255.1"/>
    </source>
</evidence>
<dbReference type="PANTHER" id="PTHR24256">
    <property type="entry name" value="TRYPTASE-RELATED"/>
    <property type="match status" value="1"/>
</dbReference>
<dbReference type="InterPro" id="IPR001254">
    <property type="entry name" value="Trypsin_dom"/>
</dbReference>
<dbReference type="InterPro" id="IPR000859">
    <property type="entry name" value="CUB_dom"/>
</dbReference>
<dbReference type="EMBL" id="LNIX01000016">
    <property type="protein sequence ID" value="OXA46255.1"/>
    <property type="molecule type" value="Genomic_DNA"/>
</dbReference>
<evidence type="ECO:0000256" key="1">
    <source>
        <dbReference type="ARBA" id="ARBA00023157"/>
    </source>
</evidence>
<dbReference type="CDD" id="cd00041">
    <property type="entry name" value="CUB"/>
    <property type="match status" value="1"/>
</dbReference>
<feature type="domain" description="Peptidase S1" evidence="6">
    <location>
        <begin position="245"/>
        <end position="484"/>
    </location>
</feature>
<keyword evidence="8" id="KW-1185">Reference proteome</keyword>
<accession>A0A226DL44</accession>
<evidence type="ECO:0000313" key="8">
    <source>
        <dbReference type="Proteomes" id="UP000198287"/>
    </source>
</evidence>
<dbReference type="PRINTS" id="PR00722">
    <property type="entry name" value="CHYMOTRYPSIN"/>
</dbReference>
<reference evidence="7 8" key="1">
    <citation type="submission" date="2015-12" db="EMBL/GenBank/DDBJ databases">
        <title>The genome of Folsomia candida.</title>
        <authorList>
            <person name="Faddeeva A."/>
            <person name="Derks M.F."/>
            <person name="Anvar Y."/>
            <person name="Smit S."/>
            <person name="Van Straalen N."/>
            <person name="Roelofs D."/>
        </authorList>
    </citation>
    <scope>NUCLEOTIDE SEQUENCE [LARGE SCALE GENOMIC DNA]</scope>
    <source>
        <strain evidence="7 8">VU population</strain>
        <tissue evidence="7">Whole body</tissue>
    </source>
</reference>
<comment type="caution">
    <text evidence="7">The sequence shown here is derived from an EMBL/GenBank/DDBJ whole genome shotgun (WGS) entry which is preliminary data.</text>
</comment>
<dbReference type="SUPFAM" id="SSF49854">
    <property type="entry name" value="Spermadhesin, CUB domain"/>
    <property type="match status" value="1"/>
</dbReference>
<evidence type="ECO:0000256" key="4">
    <source>
        <dbReference type="SAM" id="SignalP"/>
    </source>
</evidence>
<dbReference type="SMART" id="SM00042">
    <property type="entry name" value="CUB"/>
    <property type="match status" value="1"/>
</dbReference>